<dbReference type="Proteomes" id="UP001279734">
    <property type="component" value="Unassembled WGS sequence"/>
</dbReference>
<reference evidence="1" key="1">
    <citation type="submission" date="2023-05" db="EMBL/GenBank/DDBJ databases">
        <title>Nepenthes gracilis genome sequencing.</title>
        <authorList>
            <person name="Fukushima K."/>
        </authorList>
    </citation>
    <scope>NUCLEOTIDE SEQUENCE</scope>
    <source>
        <strain evidence="1">SING2019-196</strain>
    </source>
</reference>
<evidence type="ECO:0000313" key="2">
    <source>
        <dbReference type="Proteomes" id="UP001279734"/>
    </source>
</evidence>
<name>A0AAD3SAK6_NEPGR</name>
<sequence>MIVWNGSGVTYYHESYGLKILIHLWTLLIRQDSLTRAYALDIHDLEDAKRRLGSLFFYAQHCFENIEHVHAT</sequence>
<comment type="caution">
    <text evidence="1">The sequence shown here is derived from an EMBL/GenBank/DDBJ whole genome shotgun (WGS) entry which is preliminary data.</text>
</comment>
<keyword evidence="2" id="KW-1185">Reference proteome</keyword>
<organism evidence="1 2">
    <name type="scientific">Nepenthes gracilis</name>
    <name type="common">Slender pitcher plant</name>
    <dbReference type="NCBI Taxonomy" id="150966"/>
    <lineage>
        <taxon>Eukaryota</taxon>
        <taxon>Viridiplantae</taxon>
        <taxon>Streptophyta</taxon>
        <taxon>Embryophyta</taxon>
        <taxon>Tracheophyta</taxon>
        <taxon>Spermatophyta</taxon>
        <taxon>Magnoliopsida</taxon>
        <taxon>eudicotyledons</taxon>
        <taxon>Gunneridae</taxon>
        <taxon>Pentapetalae</taxon>
        <taxon>Caryophyllales</taxon>
        <taxon>Nepenthaceae</taxon>
        <taxon>Nepenthes</taxon>
    </lineage>
</organism>
<gene>
    <name evidence="1" type="ORF">Nepgr_009261</name>
</gene>
<dbReference type="AlphaFoldDB" id="A0AAD3SAK6"/>
<accession>A0AAD3SAK6</accession>
<evidence type="ECO:0000313" key="1">
    <source>
        <dbReference type="EMBL" id="GMH07421.1"/>
    </source>
</evidence>
<dbReference type="EMBL" id="BSYO01000007">
    <property type="protein sequence ID" value="GMH07421.1"/>
    <property type="molecule type" value="Genomic_DNA"/>
</dbReference>
<proteinExistence type="predicted"/>
<protein>
    <submittedName>
        <fullName evidence="1">Uncharacterized protein</fullName>
    </submittedName>
</protein>